<dbReference type="InterPro" id="IPR005123">
    <property type="entry name" value="Oxoglu/Fe-dep_dioxygenase_dom"/>
</dbReference>
<evidence type="ECO:0000313" key="10">
    <source>
        <dbReference type="EMBL" id="KAK2641499.1"/>
    </source>
</evidence>
<evidence type="ECO:0000256" key="1">
    <source>
        <dbReference type="ARBA" id="ARBA00001961"/>
    </source>
</evidence>
<comment type="catalytic activity">
    <reaction evidence="8">
        <text>(E)-4-coumaroyl-CoA + 2-oxoglutarate + O2 = (E)-2,4-dihydroxycinnamoyl-CoA + succinate + CO2</text>
        <dbReference type="Rhea" id="RHEA:57868"/>
        <dbReference type="ChEBI" id="CHEBI:15379"/>
        <dbReference type="ChEBI" id="CHEBI:16526"/>
        <dbReference type="ChEBI" id="CHEBI:16810"/>
        <dbReference type="ChEBI" id="CHEBI:30031"/>
        <dbReference type="ChEBI" id="CHEBI:85008"/>
        <dbReference type="ChEBI" id="CHEBI:142398"/>
        <dbReference type="EC" id="1.14.11.62"/>
    </reaction>
</comment>
<dbReference type="GO" id="GO:0102312">
    <property type="term" value="F:4-coumaroyl 2'-hydroxylase activity"/>
    <property type="evidence" value="ECO:0007669"/>
    <property type="project" value="UniProtKB-EC"/>
</dbReference>
<protein>
    <recommendedName>
        <fullName evidence="7">trans-4-coumaroyl-CoA 2'-hydroxylase</fullName>
        <ecNumber evidence="7">1.14.11.62</ecNumber>
    </recommendedName>
</protein>
<accession>A0AAD9TSP4</accession>
<name>A0AAD9TSP4_9ROSI</name>
<evidence type="ECO:0000259" key="9">
    <source>
        <dbReference type="PROSITE" id="PS51471"/>
    </source>
</evidence>
<evidence type="ECO:0000256" key="6">
    <source>
        <dbReference type="ARBA" id="ARBA00023004"/>
    </source>
</evidence>
<dbReference type="InterPro" id="IPR027443">
    <property type="entry name" value="IPNS-like_sf"/>
</dbReference>
<feature type="domain" description="Fe2OG dioxygenase" evidence="9">
    <location>
        <begin position="563"/>
        <end position="667"/>
    </location>
</feature>
<dbReference type="SUPFAM" id="SSF51197">
    <property type="entry name" value="Clavaminate synthase-like"/>
    <property type="match status" value="2"/>
</dbReference>
<evidence type="ECO:0000256" key="5">
    <source>
        <dbReference type="ARBA" id="ARBA00023002"/>
    </source>
</evidence>
<keyword evidence="3" id="KW-0479">Metal-binding</keyword>
<dbReference type="InterPro" id="IPR026992">
    <property type="entry name" value="DIOX_N"/>
</dbReference>
<keyword evidence="4" id="KW-0223">Dioxygenase</keyword>
<comment type="caution">
    <text evidence="10">The sequence shown here is derived from an EMBL/GenBank/DDBJ whole genome shotgun (WGS) entry which is preliminary data.</text>
</comment>
<feature type="domain" description="Fe2OG dioxygenase" evidence="9">
    <location>
        <begin position="206"/>
        <end position="310"/>
    </location>
</feature>
<evidence type="ECO:0000256" key="7">
    <source>
        <dbReference type="ARBA" id="ARBA00038950"/>
    </source>
</evidence>
<sequence>MAPAISISLHDSSDVTDFVIKQGHGVKGLSEMGIKSLPEQYIQPLEERLMTRIEPQESIPVIDMSKWDDAQVANSICDAAEKWGFFQVVNHGVPLQVLDDVKKATYGFFGLPAAEKIKYSKENSSSNNVRFGTSFTPQVEKALEWKDYLSLFYVSEEEAAALWPPVCKDQILDYMRSSKFLIDHLLQVLMKRLNVNEIDETKRSLLTGSVRTNINYYPICPNPELTVGVGRHSDVSTLTVLLQDNVGGLYVRGNEGEDSWIHVPPINGAIVINIGDALQIMSNGRYRSVEHRVTANGSSNRISVPIFVNPRPQDMIGPLPETLANGEKPIYRQVLYSDYVKHFFRKAHDGKNTFLQKMAPAISISLHDSSDVTDFVIKQGHGVKGLSEMGIKSLPEQYIQPLEERLMTRIEPQESIPVIDMSKWDDAQVANSICDAAEKWGFFQVVNHGVPLQVLDDVKKATYGFFGLPAAEKIKYSKENSSSNNVRFGTSFTPQVEKALEWKDYLSLFYVSEEEAAALWPPVCKDQILDYMRSSKFLIDHLLQVLMKRLNVNEIDETKRSLLTGSVRTNINYYPICPNPELTVGVGRHSDVSTLTVLLQDNVGGLYVRGNEGEDSWIHVPPINGAIVINIGDALQIMSNGRYRSVEHRVTANGSSNRISVPIFVNPRPQDMIGPLPETLANGEKPIYKQVLYSDYVKHFFRKAHDGKNTVDFAKITN</sequence>
<dbReference type="InterPro" id="IPR050295">
    <property type="entry name" value="Plant_2OG-oxidoreductases"/>
</dbReference>
<comment type="similarity">
    <text evidence="2">Belongs to the iron/ascorbate-dependent oxidoreductase family.</text>
</comment>
<gene>
    <name evidence="10" type="ORF">Ddye_023262</name>
</gene>
<evidence type="ECO:0000256" key="4">
    <source>
        <dbReference type="ARBA" id="ARBA00022964"/>
    </source>
</evidence>
<organism evidence="10 11">
    <name type="scientific">Dipteronia dyeriana</name>
    <dbReference type="NCBI Taxonomy" id="168575"/>
    <lineage>
        <taxon>Eukaryota</taxon>
        <taxon>Viridiplantae</taxon>
        <taxon>Streptophyta</taxon>
        <taxon>Embryophyta</taxon>
        <taxon>Tracheophyta</taxon>
        <taxon>Spermatophyta</taxon>
        <taxon>Magnoliopsida</taxon>
        <taxon>eudicotyledons</taxon>
        <taxon>Gunneridae</taxon>
        <taxon>Pentapetalae</taxon>
        <taxon>rosids</taxon>
        <taxon>malvids</taxon>
        <taxon>Sapindales</taxon>
        <taxon>Sapindaceae</taxon>
        <taxon>Hippocastanoideae</taxon>
        <taxon>Acereae</taxon>
        <taxon>Dipteronia</taxon>
    </lineage>
</organism>
<proteinExistence type="inferred from homology"/>
<evidence type="ECO:0000256" key="2">
    <source>
        <dbReference type="ARBA" id="ARBA00008056"/>
    </source>
</evidence>
<evidence type="ECO:0000256" key="3">
    <source>
        <dbReference type="ARBA" id="ARBA00022723"/>
    </source>
</evidence>
<dbReference type="EMBL" id="JANJYI010000007">
    <property type="protein sequence ID" value="KAK2641499.1"/>
    <property type="molecule type" value="Genomic_DNA"/>
</dbReference>
<keyword evidence="11" id="KW-1185">Reference proteome</keyword>
<keyword evidence="5" id="KW-0560">Oxidoreductase</keyword>
<dbReference type="Proteomes" id="UP001280121">
    <property type="component" value="Unassembled WGS sequence"/>
</dbReference>
<evidence type="ECO:0000256" key="8">
    <source>
        <dbReference type="ARBA" id="ARBA00049557"/>
    </source>
</evidence>
<evidence type="ECO:0000313" key="11">
    <source>
        <dbReference type="Proteomes" id="UP001280121"/>
    </source>
</evidence>
<dbReference type="AlphaFoldDB" id="A0AAD9TSP4"/>
<dbReference type="InterPro" id="IPR044861">
    <property type="entry name" value="IPNS-like_FE2OG_OXY"/>
</dbReference>
<dbReference type="EC" id="1.14.11.62" evidence="7"/>
<dbReference type="Pfam" id="PF03171">
    <property type="entry name" value="2OG-FeII_Oxy"/>
    <property type="match status" value="2"/>
</dbReference>
<dbReference type="PROSITE" id="PS51471">
    <property type="entry name" value="FE2OG_OXY"/>
    <property type="match status" value="2"/>
</dbReference>
<dbReference type="FunFam" id="2.60.120.330:FF:000023">
    <property type="entry name" value="Feruloyl CoA ortho-hydroxylase 1"/>
    <property type="match status" value="2"/>
</dbReference>
<dbReference type="Gene3D" id="2.60.120.330">
    <property type="entry name" value="B-lactam Antibiotic, Isopenicillin N Synthase, Chain"/>
    <property type="match status" value="2"/>
</dbReference>
<keyword evidence="6" id="KW-0408">Iron</keyword>
<comment type="cofactor">
    <cofactor evidence="1">
        <name>L-ascorbate</name>
        <dbReference type="ChEBI" id="CHEBI:38290"/>
    </cofactor>
</comment>
<dbReference type="PANTHER" id="PTHR47991">
    <property type="entry name" value="OXOGLUTARATE/IRON-DEPENDENT DIOXYGENASE"/>
    <property type="match status" value="1"/>
</dbReference>
<reference evidence="10" key="1">
    <citation type="journal article" date="2023" name="Plant J.">
        <title>Genome sequences and population genomics provide insights into the demographic history, inbreeding, and mutation load of two 'living fossil' tree species of Dipteronia.</title>
        <authorList>
            <person name="Feng Y."/>
            <person name="Comes H.P."/>
            <person name="Chen J."/>
            <person name="Zhu S."/>
            <person name="Lu R."/>
            <person name="Zhang X."/>
            <person name="Li P."/>
            <person name="Qiu J."/>
            <person name="Olsen K.M."/>
            <person name="Qiu Y."/>
        </authorList>
    </citation>
    <scope>NUCLEOTIDE SEQUENCE</scope>
    <source>
        <strain evidence="10">KIB01</strain>
    </source>
</reference>
<dbReference type="GO" id="GO:0046872">
    <property type="term" value="F:metal ion binding"/>
    <property type="evidence" value="ECO:0007669"/>
    <property type="project" value="UniProtKB-KW"/>
</dbReference>
<dbReference type="GO" id="GO:0009805">
    <property type="term" value="P:coumarin biosynthetic process"/>
    <property type="evidence" value="ECO:0007669"/>
    <property type="project" value="UniProtKB-ARBA"/>
</dbReference>
<dbReference type="Pfam" id="PF14226">
    <property type="entry name" value="DIOX_N"/>
    <property type="match status" value="2"/>
</dbReference>